<name>A0ABS8UL37_DATST</name>
<feature type="non-terminal residue" evidence="1">
    <location>
        <position position="53"/>
    </location>
</feature>
<accession>A0ABS8UL37</accession>
<dbReference type="EMBL" id="JACEIK010002134">
    <property type="protein sequence ID" value="MCD9559345.1"/>
    <property type="molecule type" value="Genomic_DNA"/>
</dbReference>
<protein>
    <submittedName>
        <fullName evidence="1">Uncharacterized protein</fullName>
    </submittedName>
</protein>
<comment type="caution">
    <text evidence="1">The sequence shown here is derived from an EMBL/GenBank/DDBJ whole genome shotgun (WGS) entry which is preliminary data.</text>
</comment>
<sequence length="53" mass="6297">MMYWEIVGGLKDEEPLLDSILTHMGNMYEKLEKVLRCPLVCMEELSKLLRRLQ</sequence>
<proteinExistence type="predicted"/>
<keyword evidence="2" id="KW-1185">Reference proteome</keyword>
<evidence type="ECO:0000313" key="2">
    <source>
        <dbReference type="Proteomes" id="UP000823775"/>
    </source>
</evidence>
<gene>
    <name evidence="1" type="ORF">HAX54_017246</name>
</gene>
<evidence type="ECO:0000313" key="1">
    <source>
        <dbReference type="EMBL" id="MCD9559345.1"/>
    </source>
</evidence>
<dbReference type="Proteomes" id="UP000823775">
    <property type="component" value="Unassembled WGS sequence"/>
</dbReference>
<organism evidence="1 2">
    <name type="scientific">Datura stramonium</name>
    <name type="common">Jimsonweed</name>
    <name type="synonym">Common thornapple</name>
    <dbReference type="NCBI Taxonomy" id="4076"/>
    <lineage>
        <taxon>Eukaryota</taxon>
        <taxon>Viridiplantae</taxon>
        <taxon>Streptophyta</taxon>
        <taxon>Embryophyta</taxon>
        <taxon>Tracheophyta</taxon>
        <taxon>Spermatophyta</taxon>
        <taxon>Magnoliopsida</taxon>
        <taxon>eudicotyledons</taxon>
        <taxon>Gunneridae</taxon>
        <taxon>Pentapetalae</taxon>
        <taxon>asterids</taxon>
        <taxon>lamiids</taxon>
        <taxon>Solanales</taxon>
        <taxon>Solanaceae</taxon>
        <taxon>Solanoideae</taxon>
        <taxon>Datureae</taxon>
        <taxon>Datura</taxon>
    </lineage>
</organism>
<reference evidence="1 2" key="1">
    <citation type="journal article" date="2021" name="BMC Genomics">
        <title>Datura genome reveals duplications of psychoactive alkaloid biosynthetic genes and high mutation rate following tissue culture.</title>
        <authorList>
            <person name="Rajewski A."/>
            <person name="Carter-House D."/>
            <person name="Stajich J."/>
            <person name="Litt A."/>
        </authorList>
    </citation>
    <scope>NUCLEOTIDE SEQUENCE [LARGE SCALE GENOMIC DNA]</scope>
    <source>
        <strain evidence="1">AR-01</strain>
    </source>
</reference>